<name>A0ABS6NMG8_9BURK</name>
<dbReference type="RefSeq" id="WP_217734867.1">
    <property type="nucleotide sequence ID" value="NZ_JAHSPR010000003.1"/>
</dbReference>
<dbReference type="PANTHER" id="PTHR30024">
    <property type="entry name" value="ALIPHATIC SULFONATES-BINDING PROTEIN-RELATED"/>
    <property type="match status" value="1"/>
</dbReference>
<evidence type="ECO:0000256" key="1">
    <source>
        <dbReference type="SAM" id="SignalP"/>
    </source>
</evidence>
<keyword evidence="1" id="KW-0732">Signal</keyword>
<evidence type="ECO:0000313" key="3">
    <source>
        <dbReference type="Proteomes" id="UP000722165"/>
    </source>
</evidence>
<organism evidence="2 3">
    <name type="scientific">Advenella alkanexedens</name>
    <dbReference type="NCBI Taxonomy" id="1481665"/>
    <lineage>
        <taxon>Bacteria</taxon>
        <taxon>Pseudomonadati</taxon>
        <taxon>Pseudomonadota</taxon>
        <taxon>Betaproteobacteria</taxon>
        <taxon>Burkholderiales</taxon>
        <taxon>Alcaligenaceae</taxon>
    </lineage>
</organism>
<keyword evidence="3" id="KW-1185">Reference proteome</keyword>
<reference evidence="2 3" key="1">
    <citation type="submission" date="2021-06" db="EMBL/GenBank/DDBJ databases">
        <authorList>
            <person name="Lu T."/>
            <person name="Wang Q."/>
            <person name="Han X."/>
        </authorList>
    </citation>
    <scope>NUCLEOTIDE SEQUENCE [LARGE SCALE GENOMIC DNA]</scope>
    <source>
        <strain evidence="2 3">LAM0050</strain>
    </source>
</reference>
<dbReference type="EMBL" id="JAHSPR010000003">
    <property type="protein sequence ID" value="MBV4396824.1"/>
    <property type="molecule type" value="Genomic_DNA"/>
</dbReference>
<feature type="chain" id="PRO_5046544506" evidence="1">
    <location>
        <begin position="31"/>
        <end position="340"/>
    </location>
</feature>
<dbReference type="Proteomes" id="UP000722165">
    <property type="component" value="Unassembled WGS sequence"/>
</dbReference>
<dbReference type="Pfam" id="PF13379">
    <property type="entry name" value="NMT1_2"/>
    <property type="match status" value="1"/>
</dbReference>
<evidence type="ECO:0000313" key="2">
    <source>
        <dbReference type="EMBL" id="MBV4396824.1"/>
    </source>
</evidence>
<dbReference type="PANTHER" id="PTHR30024:SF2">
    <property type="entry name" value="ABC TRANSPORTER SUBSTRATE-BINDING PROTEIN"/>
    <property type="match status" value="1"/>
</dbReference>
<feature type="signal peptide" evidence="1">
    <location>
        <begin position="1"/>
        <end position="30"/>
    </location>
</feature>
<accession>A0ABS6NMG8</accession>
<sequence length="340" mass="37173">MNMFFAKSKKRLLASLVALLSIAPLSVAYAEGQIRIAEQHGIVYLLLHVAQDQKLIEKHGREQGLDIKPEWIKLSGGAAINDALLSNSIDIAGAGVAPLLTIWDKTKGRHNVRGVASLGNFPYKLISTNPNVKSIEDFTEKDRIALPNAGVSVQSRILQLAAARQWGDENYKKLDKLSVTIPHPEATAAILKEGTEINAHFATPPFHDQELAGNPNAHVVLEAYDVLGGPSTATVLYATEKYRTENPKTYKAFIGALAEAAQYIKNNPEGAADAYQRINNSSLDRNLLLEIIKNPDIEAKLTPQNTFTLADFMHRIGAIKNKPQSAQDYFFDDAHNASGS</sequence>
<protein>
    <submittedName>
        <fullName evidence="2">ABC transporter substrate-binding protein</fullName>
    </submittedName>
</protein>
<comment type="caution">
    <text evidence="2">The sequence shown here is derived from an EMBL/GenBank/DDBJ whole genome shotgun (WGS) entry which is preliminary data.</text>
</comment>
<gene>
    <name evidence="2" type="ORF">KU392_06085</name>
</gene>
<proteinExistence type="predicted"/>